<organism evidence="2 3">
    <name type="scientific">Streptomyces amritsarensis</name>
    <dbReference type="NCBI Taxonomy" id="681158"/>
    <lineage>
        <taxon>Bacteria</taxon>
        <taxon>Bacillati</taxon>
        <taxon>Actinomycetota</taxon>
        <taxon>Actinomycetes</taxon>
        <taxon>Kitasatosporales</taxon>
        <taxon>Streptomycetaceae</taxon>
        <taxon>Streptomyces</taxon>
    </lineage>
</organism>
<evidence type="ECO:0000313" key="2">
    <source>
        <dbReference type="EMBL" id="OLZ73756.1"/>
    </source>
</evidence>
<feature type="signal peptide" evidence="1">
    <location>
        <begin position="1"/>
        <end position="23"/>
    </location>
</feature>
<keyword evidence="3" id="KW-1185">Reference proteome</keyword>
<evidence type="ECO:0000256" key="1">
    <source>
        <dbReference type="SAM" id="SignalP"/>
    </source>
</evidence>
<proteinExistence type="predicted"/>
<dbReference type="EMBL" id="MQUR01000002">
    <property type="protein sequence ID" value="OLZ73756.1"/>
    <property type="molecule type" value="Genomic_DNA"/>
</dbReference>
<sequence length="206" mass="20662">MAHGLRTAVLGSAVVILSLVGCAGCDSGGAAPEGEPPARGERFTPLDRLEAVQVAGDLPAGIEGPSSVLAELHYGHGRLIAYVRGDACEIVATPGPDAGAVPIHLVAKRPGGGEGSSSLPAGPYTTATVAAGPRTWASLLCGENAMVIEYASGGEDAPRQVRGPVTVTRPGARPATSRIIIGDPGARRLIEDGPAARAAVTQIPRG</sequence>
<evidence type="ECO:0008006" key="4">
    <source>
        <dbReference type="Google" id="ProtNLM"/>
    </source>
</evidence>
<gene>
    <name evidence="2" type="ORF">AVW11_01370</name>
</gene>
<dbReference type="PROSITE" id="PS51257">
    <property type="entry name" value="PROKAR_LIPOPROTEIN"/>
    <property type="match status" value="1"/>
</dbReference>
<keyword evidence="1" id="KW-0732">Signal</keyword>
<protein>
    <recommendedName>
        <fullName evidence="4">Lipoprotein</fullName>
    </recommendedName>
</protein>
<dbReference type="Proteomes" id="UP000187151">
    <property type="component" value="Unassembled WGS sequence"/>
</dbReference>
<accession>A0ABX3GAA9</accession>
<name>A0ABX3GAA9_9ACTN</name>
<evidence type="ECO:0000313" key="3">
    <source>
        <dbReference type="Proteomes" id="UP000187151"/>
    </source>
</evidence>
<reference evidence="2 3" key="1">
    <citation type="submission" date="2016-01" db="EMBL/GenBank/DDBJ databases">
        <title>Streptomyces amritsarensis strain MTCC 11845 genome sequencing and assembly.</title>
        <authorList>
            <person name="Sharma D."/>
            <person name="Nair G.R."/>
            <person name="Kaur G."/>
            <person name="Manhas R.K."/>
            <person name="Mayilraj S."/>
        </authorList>
    </citation>
    <scope>NUCLEOTIDE SEQUENCE [LARGE SCALE GENOMIC DNA]</scope>
    <source>
        <strain evidence="2 3">MTCC 11845</strain>
    </source>
</reference>
<comment type="caution">
    <text evidence="2">The sequence shown here is derived from an EMBL/GenBank/DDBJ whole genome shotgun (WGS) entry which is preliminary data.</text>
</comment>
<feature type="chain" id="PRO_5047190687" description="Lipoprotein" evidence="1">
    <location>
        <begin position="24"/>
        <end position="206"/>
    </location>
</feature>
<dbReference type="RefSeq" id="WP_076042952.1">
    <property type="nucleotide sequence ID" value="NZ_MQUR01000002.1"/>
</dbReference>